<evidence type="ECO:0000313" key="11">
    <source>
        <dbReference type="EMBL" id="KAE9988190.1"/>
    </source>
</evidence>
<dbReference type="SUPFAM" id="SSF48452">
    <property type="entry name" value="TPR-like"/>
    <property type="match status" value="1"/>
</dbReference>
<feature type="region of interest" description="Disordered" evidence="8">
    <location>
        <begin position="945"/>
        <end position="967"/>
    </location>
</feature>
<evidence type="ECO:0000256" key="2">
    <source>
        <dbReference type="ARBA" id="ARBA00022729"/>
    </source>
</evidence>
<dbReference type="SUPFAM" id="SSF48371">
    <property type="entry name" value="ARM repeat"/>
    <property type="match status" value="1"/>
</dbReference>
<feature type="repeat" description="TPR" evidence="7">
    <location>
        <begin position="68"/>
        <end position="101"/>
    </location>
</feature>
<proteinExistence type="predicted"/>
<comment type="caution">
    <text evidence="11">The sequence shown here is derived from an EMBL/GenBank/DDBJ whole genome shotgun (WGS) entry which is preliminary data.</text>
</comment>
<evidence type="ECO:0000256" key="3">
    <source>
        <dbReference type="ARBA" id="ARBA00022737"/>
    </source>
</evidence>
<dbReference type="InterPro" id="IPR019734">
    <property type="entry name" value="TPR_rpt"/>
</dbReference>
<dbReference type="FunFam" id="1.25.40.10:FF:000224">
    <property type="entry name" value="DnaJ and TPR domain protein"/>
    <property type="match status" value="1"/>
</dbReference>
<dbReference type="PROSITE" id="PS50005">
    <property type="entry name" value="TPR"/>
    <property type="match status" value="1"/>
</dbReference>
<dbReference type="Gene3D" id="1.25.40.10">
    <property type="entry name" value="Tetratricopeptide repeat domain"/>
    <property type="match status" value="1"/>
</dbReference>
<feature type="domain" description="J" evidence="10">
    <location>
        <begin position="404"/>
        <end position="473"/>
    </location>
</feature>
<dbReference type="GO" id="GO:0034975">
    <property type="term" value="P:protein folding in endoplasmic reticulum"/>
    <property type="evidence" value="ECO:0007669"/>
    <property type="project" value="TreeGrafter"/>
</dbReference>
<feature type="compositionally biased region" description="Low complexity" evidence="8">
    <location>
        <begin position="478"/>
        <end position="489"/>
    </location>
</feature>
<evidence type="ECO:0000259" key="10">
    <source>
        <dbReference type="PROSITE" id="PS50076"/>
    </source>
</evidence>
<dbReference type="InterPro" id="IPR011990">
    <property type="entry name" value="TPR-like_helical_dom_sf"/>
</dbReference>
<dbReference type="AlphaFoldDB" id="A0A8H3VG72"/>
<protein>
    <recommendedName>
        <fullName evidence="6">Tetratricopeptide repeat and J domain-containing co-chaperone DNJ1</fullName>
    </recommendedName>
</protein>
<feature type="compositionally biased region" description="Basic and acidic residues" evidence="8">
    <location>
        <begin position="955"/>
        <end position="967"/>
    </location>
</feature>
<dbReference type="SMART" id="SM00271">
    <property type="entry name" value="DnaJ"/>
    <property type="match status" value="1"/>
</dbReference>
<keyword evidence="5" id="KW-0256">Endoplasmic reticulum</keyword>
<keyword evidence="4 7" id="KW-0802">TPR repeat</keyword>
<feature type="compositionally biased region" description="Basic and acidic residues" evidence="8">
    <location>
        <begin position="904"/>
        <end position="917"/>
    </location>
</feature>
<dbReference type="SMART" id="SM00028">
    <property type="entry name" value="TPR"/>
    <property type="match status" value="5"/>
</dbReference>
<feature type="region of interest" description="Disordered" evidence="8">
    <location>
        <begin position="469"/>
        <end position="494"/>
    </location>
</feature>
<dbReference type="InterPro" id="IPR051727">
    <property type="entry name" value="DnaJ_C3_Co-chaperones"/>
</dbReference>
<dbReference type="Proteomes" id="UP000447873">
    <property type="component" value="Unassembled WGS sequence"/>
</dbReference>
<reference evidence="11 12" key="1">
    <citation type="submission" date="2018-12" db="EMBL/GenBank/DDBJ databases">
        <title>Venturia inaequalis Genome Resource.</title>
        <authorList>
            <person name="Lichtner F.J."/>
        </authorList>
    </citation>
    <scope>NUCLEOTIDE SEQUENCE [LARGE SCALE GENOMIC DNA]</scope>
    <source>
        <strain evidence="11 12">120213</strain>
    </source>
</reference>
<accession>A0A8H3VG72</accession>
<gene>
    <name evidence="11" type="ORF">EG328_000146</name>
</gene>
<dbReference type="CDD" id="cd06257">
    <property type="entry name" value="DnaJ"/>
    <property type="match status" value="1"/>
</dbReference>
<dbReference type="InterPro" id="IPR018556">
    <property type="entry name" value="SPIN90/Ldb17_LRD"/>
</dbReference>
<keyword evidence="2 9" id="KW-0732">Signal</keyword>
<feature type="region of interest" description="Disordered" evidence="8">
    <location>
        <begin position="878"/>
        <end position="917"/>
    </location>
</feature>
<dbReference type="PRINTS" id="PR00625">
    <property type="entry name" value="JDOMAIN"/>
</dbReference>
<feature type="compositionally biased region" description="Polar residues" evidence="8">
    <location>
        <begin position="878"/>
        <end position="891"/>
    </location>
</feature>
<dbReference type="Gene3D" id="1.10.287.110">
    <property type="entry name" value="DnaJ domain"/>
    <property type="match status" value="1"/>
</dbReference>
<evidence type="ECO:0000256" key="9">
    <source>
        <dbReference type="SAM" id="SignalP"/>
    </source>
</evidence>
<dbReference type="InterPro" id="IPR001623">
    <property type="entry name" value="DnaJ_domain"/>
</dbReference>
<comment type="subcellular location">
    <subcellularLocation>
        <location evidence="1">Endoplasmic reticulum lumen</location>
    </subcellularLocation>
</comment>
<evidence type="ECO:0000256" key="1">
    <source>
        <dbReference type="ARBA" id="ARBA00004319"/>
    </source>
</evidence>
<dbReference type="GO" id="GO:0051787">
    <property type="term" value="F:misfolded protein binding"/>
    <property type="evidence" value="ECO:0007669"/>
    <property type="project" value="TreeGrafter"/>
</dbReference>
<dbReference type="GO" id="GO:0051087">
    <property type="term" value="F:protein-folding chaperone binding"/>
    <property type="evidence" value="ECO:0007669"/>
    <property type="project" value="TreeGrafter"/>
</dbReference>
<evidence type="ECO:0000256" key="7">
    <source>
        <dbReference type="PROSITE-ProRule" id="PRU00339"/>
    </source>
</evidence>
<dbReference type="PROSITE" id="PS50076">
    <property type="entry name" value="DNAJ_2"/>
    <property type="match status" value="1"/>
</dbReference>
<dbReference type="PANTHER" id="PTHR44140">
    <property type="entry name" value="LD25575P"/>
    <property type="match status" value="1"/>
</dbReference>
<dbReference type="Pfam" id="PF09431">
    <property type="entry name" value="SPIN90_LRD"/>
    <property type="match status" value="1"/>
</dbReference>
<evidence type="ECO:0000256" key="8">
    <source>
        <dbReference type="SAM" id="MobiDB-lite"/>
    </source>
</evidence>
<dbReference type="SUPFAM" id="SSF46565">
    <property type="entry name" value="Chaperone J-domain"/>
    <property type="match status" value="1"/>
</dbReference>
<feature type="signal peptide" evidence="9">
    <location>
        <begin position="1"/>
        <end position="22"/>
    </location>
</feature>
<dbReference type="InterPro" id="IPR016024">
    <property type="entry name" value="ARM-type_fold"/>
</dbReference>
<evidence type="ECO:0000256" key="5">
    <source>
        <dbReference type="ARBA" id="ARBA00022824"/>
    </source>
</evidence>
<evidence type="ECO:0000313" key="12">
    <source>
        <dbReference type="Proteomes" id="UP000447873"/>
    </source>
</evidence>
<dbReference type="PANTHER" id="PTHR44140:SF2">
    <property type="entry name" value="LD25575P"/>
    <property type="match status" value="1"/>
</dbReference>
<feature type="chain" id="PRO_5034285802" description="Tetratricopeptide repeat and J domain-containing co-chaperone DNJ1" evidence="9">
    <location>
        <begin position="23"/>
        <end position="967"/>
    </location>
</feature>
<keyword evidence="3" id="KW-0677">Repeat</keyword>
<dbReference type="InterPro" id="IPR036869">
    <property type="entry name" value="J_dom_sf"/>
</dbReference>
<evidence type="ECO:0000256" key="6">
    <source>
        <dbReference type="ARBA" id="ARBA00073740"/>
    </source>
</evidence>
<dbReference type="Pfam" id="PF13432">
    <property type="entry name" value="TPR_16"/>
    <property type="match status" value="1"/>
</dbReference>
<dbReference type="GO" id="GO:0005788">
    <property type="term" value="C:endoplasmic reticulum lumen"/>
    <property type="evidence" value="ECO:0007669"/>
    <property type="project" value="UniProtKB-SubCell"/>
</dbReference>
<dbReference type="Pfam" id="PF00226">
    <property type="entry name" value="DnaJ"/>
    <property type="match status" value="1"/>
</dbReference>
<evidence type="ECO:0000256" key="4">
    <source>
        <dbReference type="ARBA" id="ARBA00022803"/>
    </source>
</evidence>
<sequence>MIVPFSSLALAAIISSAQLALAISPAEIPSDIPVAQLIKTANIELAKGNGQDALTYFDVAITRDPQNYLTLFKRGAAYLSLGKSPQARKDFEKVLAMKPDFEGALIQRARLRARGGEWEEAEKDFLAAGKTDSQEVQELIEAQGAAMLAADAAEKGDWEECVQQAGIAIMVAGALADLRKTRSRCRFEQGQVAEGVSDLMHLLQISSGDPEPYLQISAMKFYALGEAAEGLTQIRKCLQSDPDSKACRKLMKREKQLDKSLKKVTQLMEKRQFVGATKLLVKTGEEPGLLQEVKDDFEHYTAEGLVHKKSPPGLYARLVDTTCQAYWEMNNLKKARPYCEEALQHNPTSLFGLLSKGKQQLEADDFEAAVNTLNEAEEYYPESRKVQNLLQEASTLLKRSKQKDYYKVLGVGRDADERDIKKAFRKLTLKFHPDKAAAQGITPEDAQKKMSAINEAYEVLSDRELKARFDRGDDPNDQSQQQGHPFQGSPFGGHGGSFHFQQGGGSFHLDSPEQFWLELEDILSAPCQTHEAIDNALRSYLAFTTNFKGEYLQSDYDIAKCSYKLLESAIFTGHKGYVRRQVVYALLQEDDAASLHLIAAILLHDGRSSEETLHMMQTEGIFPRLVELITQWDSKDDQLHRLLLDCMYEMSRIQRLTWEDLSAVNDSFVLSLFAITESLSSDVSDPYHYPVIRVLLVLNEQYMVQAAVASVARTDSSGRPVPALTNRVIKALSTHLSSWKTFGENLILLLNRESETSLQLLILKLLYLIFSNNSTSEYFYTNDLHVLTDVILRNLLDLPSEDDNMQALRHTYLRVLHMLLANSQFRLEGQDYKAPEIRQVLLVLSGEGGVHFAPADPTTIRLVNRCREVAWLKEQVESPSTENDLSPTITLSAVDGNIPNGNHRRIDSKRGAEGEGSKEIARRTLGMHLQDGGSALSVAAVAEHTEKPGIITPSRAHDGDDIGPKER</sequence>
<dbReference type="EMBL" id="WNWS01000010">
    <property type="protein sequence ID" value="KAE9988190.1"/>
    <property type="molecule type" value="Genomic_DNA"/>
</dbReference>
<name>A0A8H3VG72_VENIN</name>
<organism evidence="11 12">
    <name type="scientific">Venturia inaequalis</name>
    <name type="common">Apple scab fungus</name>
    <dbReference type="NCBI Taxonomy" id="5025"/>
    <lineage>
        <taxon>Eukaryota</taxon>
        <taxon>Fungi</taxon>
        <taxon>Dikarya</taxon>
        <taxon>Ascomycota</taxon>
        <taxon>Pezizomycotina</taxon>
        <taxon>Dothideomycetes</taxon>
        <taxon>Pleosporomycetidae</taxon>
        <taxon>Venturiales</taxon>
        <taxon>Venturiaceae</taxon>
        <taxon>Venturia</taxon>
    </lineage>
</organism>